<evidence type="ECO:0000313" key="13">
    <source>
        <dbReference type="Proteomes" id="UP000694545"/>
    </source>
</evidence>
<keyword evidence="4" id="KW-0732">Signal</keyword>
<evidence type="ECO:0000256" key="4">
    <source>
        <dbReference type="ARBA" id="ARBA00022729"/>
    </source>
</evidence>
<feature type="domain" description="EGF-like" evidence="10">
    <location>
        <begin position="165"/>
        <end position="203"/>
    </location>
</feature>
<dbReference type="Pfam" id="PF12662">
    <property type="entry name" value="cEGF"/>
    <property type="match status" value="2"/>
</dbReference>
<dbReference type="GO" id="GO:0005576">
    <property type="term" value="C:extracellular region"/>
    <property type="evidence" value="ECO:0007669"/>
    <property type="project" value="UniProtKB-SubCell"/>
</dbReference>
<keyword evidence="2" id="KW-0964">Secreted</keyword>
<dbReference type="InterPro" id="IPR000152">
    <property type="entry name" value="EGF-type_Asp/Asn_hydroxyl_site"/>
</dbReference>
<dbReference type="InterPro" id="IPR001881">
    <property type="entry name" value="EGF-like_Ca-bd_dom"/>
</dbReference>
<dbReference type="OMA" id="YASYCFI"/>
<dbReference type="Ensembl" id="ENSVKKT00000005446.1">
    <property type="protein sequence ID" value="ENSVKKP00000005298.1"/>
    <property type="gene ID" value="ENSVKKG00000003907.1"/>
</dbReference>
<dbReference type="AlphaFoldDB" id="A0A8D2IVD0"/>
<accession>A0A8D2IVD0</accession>
<evidence type="ECO:0008006" key="14">
    <source>
        <dbReference type="Google" id="ProtNLM"/>
    </source>
</evidence>
<proteinExistence type="predicted"/>
<feature type="region of interest" description="Disordered" evidence="9">
    <location>
        <begin position="273"/>
        <end position="338"/>
    </location>
</feature>
<evidence type="ECO:0000256" key="6">
    <source>
        <dbReference type="ARBA" id="ARBA00023157"/>
    </source>
</evidence>
<dbReference type="FunFam" id="2.10.25.10:FF:000240">
    <property type="entry name" value="Vitamin K-dependent protein S"/>
    <property type="match status" value="1"/>
</dbReference>
<dbReference type="SUPFAM" id="SSF57603">
    <property type="entry name" value="FnI-like domain"/>
    <property type="match status" value="3"/>
</dbReference>
<feature type="compositionally biased region" description="Pro residues" evidence="9">
    <location>
        <begin position="301"/>
        <end position="314"/>
    </location>
</feature>
<dbReference type="InterPro" id="IPR052080">
    <property type="entry name" value="vWF_C/EGF_Fibrillin"/>
</dbReference>
<keyword evidence="5" id="KW-0677">Repeat</keyword>
<organism evidence="12 13">
    <name type="scientific">Varanus komodoensis</name>
    <name type="common">Komodo dragon</name>
    <dbReference type="NCBI Taxonomy" id="61221"/>
    <lineage>
        <taxon>Eukaryota</taxon>
        <taxon>Metazoa</taxon>
        <taxon>Chordata</taxon>
        <taxon>Craniata</taxon>
        <taxon>Vertebrata</taxon>
        <taxon>Euteleostomi</taxon>
        <taxon>Lepidosauria</taxon>
        <taxon>Squamata</taxon>
        <taxon>Bifurcata</taxon>
        <taxon>Unidentata</taxon>
        <taxon>Episquamata</taxon>
        <taxon>Toxicofera</taxon>
        <taxon>Anguimorpha</taxon>
        <taxon>Paleoanguimorpha</taxon>
        <taxon>Varanoidea</taxon>
        <taxon>Varanidae</taxon>
        <taxon>Varanus</taxon>
    </lineage>
</organism>
<dbReference type="PROSITE" id="PS01186">
    <property type="entry name" value="EGF_2"/>
    <property type="match status" value="2"/>
</dbReference>
<sequence>MKKPSGRAKFLTPGKAHPIPFIARRRIGPHVCLSGFGSGCCPGWIPSPSSGQCTLPLCSFGCGSGLCIAPNVCSCRDGGQGITCHGACGEYGCDLACNHGGCQEVARVCPLGFSMTETANGVRCADIDECLSASCEGLCVNTEGGFVCECGPGMQLSADRHSCQDTDECLATPCQHHCKNSIGSYRCSCHPGFYLHGNRHSCVDVNECRRPSEKRTCQHSCHNMLGSFMCSCRPGYRLSVDRVSCEGFSKASLAPSPILQSLQHPPTLLRLSPEALAPAPPSRGPPASRAPAPHSVRRTPSPSPPALPVSPLPPSLLREGMRTPPPTSPLATATSPAAPPSACWQGEILRANGSHWIEPGCLNCSCEGGQILCRAVMCKAACSHPIPPVEGECCPSCTGCSYYGIPRTEGEVFSLSEENCTVCVCLAGNVSCISPECTPSPCSSSTHTDCCPCQPGRSLCHFRGQTYAEGTEFSLDGECTTCVCRQGEVECSFTPCPILECPQEDWFLAPGQCCFTCRKAAPRTGKIFMTGRGVHVPLWCEATCKLWLHLRVGRLIVLLGYISPGVPQTPSSHS</sequence>
<dbReference type="PROSITE" id="PS01208">
    <property type="entry name" value="VWFC_1"/>
    <property type="match status" value="1"/>
</dbReference>
<dbReference type="InterPro" id="IPR018097">
    <property type="entry name" value="EGF_Ca-bd_CS"/>
</dbReference>
<comment type="caution">
    <text evidence="8">Lacks conserved residue(s) required for the propagation of feature annotation.</text>
</comment>
<feature type="domain" description="VWFC" evidence="11">
    <location>
        <begin position="458"/>
        <end position="518"/>
    </location>
</feature>
<dbReference type="GO" id="GO:0005509">
    <property type="term" value="F:calcium ion binding"/>
    <property type="evidence" value="ECO:0007669"/>
    <property type="project" value="InterPro"/>
</dbReference>
<evidence type="ECO:0000259" key="10">
    <source>
        <dbReference type="PROSITE" id="PS50026"/>
    </source>
</evidence>
<dbReference type="GO" id="GO:0005737">
    <property type="term" value="C:cytoplasm"/>
    <property type="evidence" value="ECO:0007669"/>
    <property type="project" value="TreeGrafter"/>
</dbReference>
<evidence type="ECO:0000256" key="2">
    <source>
        <dbReference type="ARBA" id="ARBA00022525"/>
    </source>
</evidence>
<dbReference type="InterPro" id="IPR026823">
    <property type="entry name" value="cEGF"/>
</dbReference>
<name>A0A8D2IVD0_VARKO</name>
<dbReference type="PROSITE" id="PS01187">
    <property type="entry name" value="EGF_CA"/>
    <property type="match status" value="1"/>
</dbReference>
<dbReference type="PROSITE" id="PS00010">
    <property type="entry name" value="ASX_HYDROXYL"/>
    <property type="match status" value="3"/>
</dbReference>
<keyword evidence="3 8" id="KW-0245">EGF-like domain</keyword>
<dbReference type="PANTHER" id="PTHR47333">
    <property type="entry name" value="VON WILLEBRAND FACTOR C AND EGF DOMAIN-CONTAINING PROTEIN"/>
    <property type="match status" value="1"/>
</dbReference>
<dbReference type="SMART" id="SM00179">
    <property type="entry name" value="EGF_CA"/>
    <property type="match status" value="3"/>
</dbReference>
<dbReference type="Proteomes" id="UP000694545">
    <property type="component" value="Unplaced"/>
</dbReference>
<dbReference type="Gene3D" id="2.10.25.10">
    <property type="entry name" value="Laminin"/>
    <property type="match status" value="4"/>
</dbReference>
<feature type="domain" description="VWFC" evidence="11">
    <location>
        <begin position="341"/>
        <end position="398"/>
    </location>
</feature>
<reference evidence="12" key="2">
    <citation type="submission" date="2025-09" db="UniProtKB">
        <authorList>
            <consortium name="Ensembl"/>
        </authorList>
    </citation>
    <scope>IDENTIFICATION</scope>
</reference>
<keyword evidence="7" id="KW-0325">Glycoprotein</keyword>
<feature type="compositionally biased region" description="Low complexity" evidence="9">
    <location>
        <begin position="329"/>
        <end position="338"/>
    </location>
</feature>
<comment type="subcellular location">
    <subcellularLocation>
        <location evidence="1">Secreted</location>
    </subcellularLocation>
</comment>
<dbReference type="FunFam" id="2.10.25.10:FF:000361">
    <property type="entry name" value="von Willebrand factor C and EGF domain-containing protein"/>
    <property type="match status" value="1"/>
</dbReference>
<keyword evidence="13" id="KW-1185">Reference proteome</keyword>
<dbReference type="InterPro" id="IPR001007">
    <property type="entry name" value="VWF_dom"/>
</dbReference>
<dbReference type="Gene3D" id="6.20.200.20">
    <property type="match status" value="2"/>
</dbReference>
<evidence type="ECO:0000259" key="11">
    <source>
        <dbReference type="PROSITE" id="PS50184"/>
    </source>
</evidence>
<dbReference type="GO" id="GO:0098586">
    <property type="term" value="P:cellular response to virus"/>
    <property type="evidence" value="ECO:0007669"/>
    <property type="project" value="TreeGrafter"/>
</dbReference>
<dbReference type="PANTHER" id="PTHR47333:SF1">
    <property type="entry name" value="VON WILLEBRAND FACTOR C AND EGF DOMAIN-CONTAINING PROTEIN"/>
    <property type="match status" value="1"/>
</dbReference>
<dbReference type="SMART" id="SM00215">
    <property type="entry name" value="VWC_out"/>
    <property type="match status" value="2"/>
</dbReference>
<evidence type="ECO:0000256" key="3">
    <source>
        <dbReference type="ARBA" id="ARBA00022536"/>
    </source>
</evidence>
<dbReference type="SMART" id="SM00214">
    <property type="entry name" value="VWC"/>
    <property type="match status" value="3"/>
</dbReference>
<evidence type="ECO:0000256" key="8">
    <source>
        <dbReference type="PROSITE-ProRule" id="PRU00076"/>
    </source>
</evidence>
<dbReference type="SUPFAM" id="SSF57184">
    <property type="entry name" value="Growth factor receptor domain"/>
    <property type="match status" value="1"/>
</dbReference>
<evidence type="ECO:0000256" key="5">
    <source>
        <dbReference type="ARBA" id="ARBA00022737"/>
    </source>
</evidence>
<evidence type="ECO:0000256" key="1">
    <source>
        <dbReference type="ARBA" id="ARBA00004613"/>
    </source>
</evidence>
<keyword evidence="6" id="KW-1015">Disulfide bond</keyword>
<dbReference type="SMART" id="SM00181">
    <property type="entry name" value="EGF"/>
    <property type="match status" value="4"/>
</dbReference>
<dbReference type="Gene3D" id="2.10.70.10">
    <property type="entry name" value="Complement Module, domain 1"/>
    <property type="match status" value="1"/>
</dbReference>
<dbReference type="Pfam" id="PF00093">
    <property type="entry name" value="VWC"/>
    <property type="match status" value="2"/>
</dbReference>
<feature type="domain" description="EGF-like" evidence="10">
    <location>
        <begin position="204"/>
        <end position="246"/>
    </location>
</feature>
<evidence type="ECO:0000313" key="12">
    <source>
        <dbReference type="Ensembl" id="ENSVKKP00000005298.1"/>
    </source>
</evidence>
<dbReference type="PROSITE" id="PS50184">
    <property type="entry name" value="VWFC_2"/>
    <property type="match status" value="2"/>
</dbReference>
<evidence type="ECO:0000256" key="9">
    <source>
        <dbReference type="SAM" id="MobiDB-lite"/>
    </source>
</evidence>
<protein>
    <recommendedName>
        <fullName evidence="14">von Willebrand factor C and EGF domain-containing protein</fullName>
    </recommendedName>
</protein>
<dbReference type="CDD" id="cd00054">
    <property type="entry name" value="EGF_CA"/>
    <property type="match status" value="2"/>
</dbReference>
<evidence type="ECO:0000256" key="7">
    <source>
        <dbReference type="ARBA" id="ARBA00023180"/>
    </source>
</evidence>
<dbReference type="FunFam" id="2.10.25.10:FF:000059">
    <property type="entry name" value="Mannan-binding lectin serine protease 1"/>
    <property type="match status" value="1"/>
</dbReference>
<dbReference type="PROSITE" id="PS50026">
    <property type="entry name" value="EGF_3"/>
    <property type="match status" value="2"/>
</dbReference>
<dbReference type="InterPro" id="IPR000742">
    <property type="entry name" value="EGF"/>
</dbReference>
<dbReference type="InterPro" id="IPR009030">
    <property type="entry name" value="Growth_fac_rcpt_cys_sf"/>
</dbReference>
<reference evidence="12" key="1">
    <citation type="submission" date="2025-08" db="UniProtKB">
        <authorList>
            <consortium name="Ensembl"/>
        </authorList>
    </citation>
    <scope>IDENTIFICATION</scope>
</reference>